<keyword evidence="4" id="KW-0804">Transcription</keyword>
<evidence type="ECO:0000259" key="5">
    <source>
        <dbReference type="PROSITE" id="PS50931"/>
    </source>
</evidence>
<organism evidence="6">
    <name type="scientific">Caldithrix abyssi</name>
    <dbReference type="NCBI Taxonomy" id="187145"/>
    <lineage>
        <taxon>Bacteria</taxon>
        <taxon>Pseudomonadati</taxon>
        <taxon>Calditrichota</taxon>
        <taxon>Calditrichia</taxon>
        <taxon>Calditrichales</taxon>
        <taxon>Calditrichaceae</taxon>
        <taxon>Caldithrix</taxon>
    </lineage>
</organism>
<evidence type="ECO:0000256" key="4">
    <source>
        <dbReference type="ARBA" id="ARBA00023163"/>
    </source>
</evidence>
<dbReference type="Gene3D" id="1.10.10.10">
    <property type="entry name" value="Winged helix-like DNA-binding domain superfamily/Winged helix DNA-binding domain"/>
    <property type="match status" value="1"/>
</dbReference>
<evidence type="ECO:0000256" key="1">
    <source>
        <dbReference type="ARBA" id="ARBA00009437"/>
    </source>
</evidence>
<dbReference type="PROSITE" id="PS50931">
    <property type="entry name" value="HTH_LYSR"/>
    <property type="match status" value="1"/>
</dbReference>
<dbReference type="Pfam" id="PF00126">
    <property type="entry name" value="HTH_1"/>
    <property type="match status" value="1"/>
</dbReference>
<dbReference type="InterPro" id="IPR050950">
    <property type="entry name" value="HTH-type_LysR_regulators"/>
</dbReference>
<dbReference type="AlphaFoldDB" id="A0A7V1LNS3"/>
<evidence type="ECO:0000256" key="2">
    <source>
        <dbReference type="ARBA" id="ARBA00023015"/>
    </source>
</evidence>
<dbReference type="CDD" id="cd08411">
    <property type="entry name" value="PBP2_OxyR"/>
    <property type="match status" value="1"/>
</dbReference>
<accession>A0A7V1LNS3</accession>
<dbReference type="InterPro" id="IPR036388">
    <property type="entry name" value="WH-like_DNA-bd_sf"/>
</dbReference>
<dbReference type="Gene3D" id="3.40.190.10">
    <property type="entry name" value="Periplasmic binding protein-like II"/>
    <property type="match status" value="2"/>
</dbReference>
<proteinExistence type="inferred from homology"/>
<comment type="caution">
    <text evidence="6">The sequence shown here is derived from an EMBL/GenBank/DDBJ whole genome shotgun (WGS) entry which is preliminary data.</text>
</comment>
<keyword evidence="2" id="KW-0805">Transcription regulation</keyword>
<dbReference type="PANTHER" id="PTHR30419">
    <property type="entry name" value="HTH-TYPE TRANSCRIPTIONAL REGULATOR YBHD"/>
    <property type="match status" value="1"/>
</dbReference>
<dbReference type="GO" id="GO:0005829">
    <property type="term" value="C:cytosol"/>
    <property type="evidence" value="ECO:0007669"/>
    <property type="project" value="TreeGrafter"/>
</dbReference>
<protein>
    <submittedName>
        <fullName evidence="6">Hydrogen peroxide-inducible genes activator</fullName>
    </submittedName>
</protein>
<gene>
    <name evidence="6" type="ORF">ENJ10_12075</name>
</gene>
<dbReference type="PANTHER" id="PTHR30419:SF29">
    <property type="entry name" value="LYSR-FAMILY TRANSCRIPTIONAL REGULATOR"/>
    <property type="match status" value="1"/>
</dbReference>
<dbReference type="GO" id="GO:0003677">
    <property type="term" value="F:DNA binding"/>
    <property type="evidence" value="ECO:0007669"/>
    <property type="project" value="UniProtKB-KW"/>
</dbReference>
<reference evidence="6" key="1">
    <citation type="journal article" date="2020" name="mSystems">
        <title>Genome- and Community-Level Interaction Insights into Carbon Utilization and Element Cycling Functions of Hydrothermarchaeota in Hydrothermal Sediment.</title>
        <authorList>
            <person name="Zhou Z."/>
            <person name="Liu Y."/>
            <person name="Xu W."/>
            <person name="Pan J."/>
            <person name="Luo Z.H."/>
            <person name="Li M."/>
        </authorList>
    </citation>
    <scope>NUCLEOTIDE SEQUENCE [LARGE SCALE GENOMIC DNA]</scope>
    <source>
        <strain evidence="6">HyVt-456</strain>
    </source>
</reference>
<dbReference type="FunFam" id="1.10.10.10:FF:000001">
    <property type="entry name" value="LysR family transcriptional regulator"/>
    <property type="match status" value="1"/>
</dbReference>
<dbReference type="PRINTS" id="PR00039">
    <property type="entry name" value="HTHLYSR"/>
</dbReference>
<feature type="domain" description="HTH lysR-type" evidence="5">
    <location>
        <begin position="1"/>
        <end position="58"/>
    </location>
</feature>
<dbReference type="InterPro" id="IPR036390">
    <property type="entry name" value="WH_DNA-bd_sf"/>
</dbReference>
<dbReference type="EMBL" id="DRLD01000336">
    <property type="protein sequence ID" value="HED11419.1"/>
    <property type="molecule type" value="Genomic_DNA"/>
</dbReference>
<dbReference type="InterPro" id="IPR005119">
    <property type="entry name" value="LysR_subst-bd"/>
</dbReference>
<dbReference type="Proteomes" id="UP000886005">
    <property type="component" value="Unassembled WGS sequence"/>
</dbReference>
<dbReference type="GO" id="GO:0003700">
    <property type="term" value="F:DNA-binding transcription factor activity"/>
    <property type="evidence" value="ECO:0007669"/>
    <property type="project" value="InterPro"/>
</dbReference>
<evidence type="ECO:0000256" key="3">
    <source>
        <dbReference type="ARBA" id="ARBA00023125"/>
    </source>
</evidence>
<dbReference type="SUPFAM" id="SSF53850">
    <property type="entry name" value="Periplasmic binding protein-like II"/>
    <property type="match status" value="1"/>
</dbReference>
<dbReference type="SUPFAM" id="SSF46785">
    <property type="entry name" value="Winged helix' DNA-binding domain"/>
    <property type="match status" value="1"/>
</dbReference>
<evidence type="ECO:0000313" key="6">
    <source>
        <dbReference type="EMBL" id="HED11419.1"/>
    </source>
</evidence>
<name>A0A7V1LNS3_CALAY</name>
<comment type="similarity">
    <text evidence="1">Belongs to the LysR transcriptional regulatory family.</text>
</comment>
<sequence>MTLQQLHYIIALDIERNFVKAAERCYVTQPALTVQIQKLEEELGAIIFDRSKKPLIPTDLGVKLIEQARQVIQEMEKLKDIVHEYEGDVSGALRLGVLPTIGQYLLPHFVQDFISQYPRVYLHVEEGQTEELITGLKNGTLDAAIFATPVEDQNIAGRPLYYEEMLVFVSPEHPYAVKKQIEPDELTVDELWLLSMGNCFRNQVVNICNREQTENEDIHFTYESDSIESLKRIVKLQKGLTVIPEMAGWDLQESEKKMLKPFAHMTPVREISLVVNRTFLKKKLIDTLHQTITGSLPAHMLKINGRSLIEPY</sequence>
<dbReference type="Pfam" id="PF03466">
    <property type="entry name" value="LysR_substrate"/>
    <property type="match status" value="1"/>
</dbReference>
<dbReference type="InterPro" id="IPR000847">
    <property type="entry name" value="LysR_HTH_N"/>
</dbReference>
<keyword evidence="3" id="KW-0238">DNA-binding</keyword>